<dbReference type="GO" id="GO:0008684">
    <property type="term" value="F:2-oxopent-4-enoate hydratase activity"/>
    <property type="evidence" value="ECO:0007669"/>
    <property type="project" value="TreeGrafter"/>
</dbReference>
<name>B9JMM4_RHIR8</name>
<dbReference type="AlphaFoldDB" id="B9JMM4"/>
<evidence type="ECO:0000313" key="3">
    <source>
        <dbReference type="EMBL" id="ACM28805.1"/>
    </source>
</evidence>
<dbReference type="Gene3D" id="3.90.850.10">
    <property type="entry name" value="Fumarylacetoacetase-like, C-terminal domain"/>
    <property type="match status" value="1"/>
</dbReference>
<proteinExistence type="predicted"/>
<dbReference type="Pfam" id="PF01557">
    <property type="entry name" value="FAA_hydrolase"/>
    <property type="match status" value="1"/>
</dbReference>
<dbReference type="STRING" id="311403.Arad_7264"/>
<organism evidence="3 4">
    <name type="scientific">Rhizobium rhizogenes (strain K84 / ATCC BAA-868)</name>
    <name type="common">Agrobacterium radiobacter</name>
    <dbReference type="NCBI Taxonomy" id="311403"/>
    <lineage>
        <taxon>Bacteria</taxon>
        <taxon>Pseudomonadati</taxon>
        <taxon>Pseudomonadota</taxon>
        <taxon>Alphaproteobacteria</taxon>
        <taxon>Hyphomicrobiales</taxon>
        <taxon>Rhizobiaceae</taxon>
        <taxon>Rhizobium/Agrobacterium group</taxon>
        <taxon>Rhizobium</taxon>
    </lineage>
</organism>
<dbReference type="PANTHER" id="PTHR30143:SF0">
    <property type="entry name" value="2-KETO-4-PENTENOATE HYDRATASE"/>
    <property type="match status" value="1"/>
</dbReference>
<accession>B9JMM4</accession>
<dbReference type="KEGG" id="ara:Arad_7264"/>
<protein>
    <submittedName>
        <fullName evidence="3">Hydratase/decarboxylase</fullName>
    </submittedName>
</protein>
<feature type="domain" description="Fumarylacetoacetase-like C-terminal" evidence="2">
    <location>
        <begin position="103"/>
        <end position="260"/>
    </location>
</feature>
<dbReference type="HOGENOM" id="CLU_060136_4_1_5"/>
<gene>
    <name evidence="3" type="ordered locus">Arad_7264</name>
</gene>
<keyword evidence="1" id="KW-0456">Lyase</keyword>
<evidence type="ECO:0000256" key="1">
    <source>
        <dbReference type="ARBA" id="ARBA00023239"/>
    </source>
</evidence>
<dbReference type="PANTHER" id="PTHR30143">
    <property type="entry name" value="ACID HYDRATASE"/>
    <property type="match status" value="1"/>
</dbReference>
<dbReference type="EMBL" id="CP000629">
    <property type="protein sequence ID" value="ACM28805.1"/>
    <property type="molecule type" value="Genomic_DNA"/>
</dbReference>
<dbReference type="GO" id="GO:0005737">
    <property type="term" value="C:cytoplasm"/>
    <property type="evidence" value="ECO:0007669"/>
    <property type="project" value="TreeGrafter"/>
</dbReference>
<dbReference type="SUPFAM" id="SSF56529">
    <property type="entry name" value="FAH"/>
    <property type="match status" value="1"/>
</dbReference>
<dbReference type="InterPro" id="IPR050772">
    <property type="entry name" value="Hydratase-Decarb/MhpD_sf"/>
</dbReference>
<sequence>MLAENASIQRIADALHLAETETSPIEPIRPILAAGDIEAAYAVQDINTERALVSGRRLVGRKIGLTAKSVQRQLGVDQPDFGMLFADMEVENGGELPHARLIAPKVEAEVAFVIGRNLAIPQPTVADVIRAVEFVLPALEIVDSRIANWDIRIVDTVADNASSGRFVLGSVPRLLAGLDLRLAGMVLEHNGEPASTGAGAACLGHPLVALQWLARKMFDVGRPLQEGDIVLSGALGPMVPATPDSVFEARVSGLGTVAVTFTSSDRRA</sequence>
<evidence type="ECO:0000259" key="2">
    <source>
        <dbReference type="Pfam" id="PF01557"/>
    </source>
</evidence>
<dbReference type="Proteomes" id="UP000001600">
    <property type="component" value="Chromosome 2"/>
</dbReference>
<dbReference type="eggNOG" id="COG3971">
    <property type="taxonomic scope" value="Bacteria"/>
</dbReference>
<evidence type="ECO:0000313" key="4">
    <source>
        <dbReference type="Proteomes" id="UP000001600"/>
    </source>
</evidence>
<dbReference type="InterPro" id="IPR011234">
    <property type="entry name" value="Fumarylacetoacetase-like_C"/>
</dbReference>
<dbReference type="RefSeq" id="WP_007689090.1">
    <property type="nucleotide sequence ID" value="NC_011983.1"/>
</dbReference>
<reference evidence="3 4" key="1">
    <citation type="journal article" date="2009" name="J. Bacteriol.">
        <title>Genome sequences of three Agrobacterium biovars help elucidate the evolution of multichromosome genomes in bacteria.</title>
        <authorList>
            <person name="Slater S.C."/>
            <person name="Goldman B.S."/>
            <person name="Goodner B."/>
            <person name="Setubal J.C."/>
            <person name="Farrand S.K."/>
            <person name="Nester E.W."/>
            <person name="Burr T.J."/>
            <person name="Banta L."/>
            <person name="Dickerman A.W."/>
            <person name="Paulsen I."/>
            <person name="Otten L."/>
            <person name="Suen G."/>
            <person name="Welch R."/>
            <person name="Almeida N.F."/>
            <person name="Arnold F."/>
            <person name="Burton O.T."/>
            <person name="Du Z."/>
            <person name="Ewing A."/>
            <person name="Godsy E."/>
            <person name="Heisel S."/>
            <person name="Houmiel K.L."/>
            <person name="Jhaveri J."/>
            <person name="Lu J."/>
            <person name="Miller N.M."/>
            <person name="Norton S."/>
            <person name="Chen Q."/>
            <person name="Phoolcharoen W."/>
            <person name="Ohlin V."/>
            <person name="Ondrusek D."/>
            <person name="Pride N."/>
            <person name="Stricklin S.L."/>
            <person name="Sun J."/>
            <person name="Wheeler C."/>
            <person name="Wilson L."/>
            <person name="Zhu H."/>
            <person name="Wood D.W."/>
        </authorList>
    </citation>
    <scope>NUCLEOTIDE SEQUENCE [LARGE SCALE GENOMIC DNA]</scope>
    <source>
        <strain evidence="4">K84 / ATCC BAA-868</strain>
    </source>
</reference>
<dbReference type="InterPro" id="IPR036663">
    <property type="entry name" value="Fumarylacetoacetase_C_sf"/>
</dbReference>